<keyword evidence="3 8" id="KW-0808">Transferase</keyword>
<dbReference type="Proteomes" id="UP000033562">
    <property type="component" value="Unassembled WGS sequence"/>
</dbReference>
<dbReference type="GO" id="GO:0006086">
    <property type="term" value="P:pyruvate decarboxylation to acetyl-CoA"/>
    <property type="evidence" value="ECO:0007669"/>
    <property type="project" value="InterPro"/>
</dbReference>
<dbReference type="FunFam" id="2.40.50.100:FF:000010">
    <property type="entry name" value="Acetyltransferase component of pyruvate dehydrogenase complex"/>
    <property type="match status" value="1"/>
</dbReference>
<dbReference type="EMBL" id="LANX01000001">
    <property type="protein sequence ID" value="KJV69313.1"/>
    <property type="molecule type" value="Genomic_DNA"/>
</dbReference>
<evidence type="ECO:0000256" key="1">
    <source>
        <dbReference type="ARBA" id="ARBA00007317"/>
    </source>
</evidence>
<dbReference type="Gene3D" id="2.40.50.100">
    <property type="match status" value="1"/>
</dbReference>
<evidence type="ECO:0000256" key="3">
    <source>
        <dbReference type="ARBA" id="ARBA00022679"/>
    </source>
</evidence>
<proteinExistence type="inferred from homology"/>
<evidence type="ECO:0000256" key="6">
    <source>
        <dbReference type="ARBA" id="ARBA00025211"/>
    </source>
</evidence>
<keyword evidence="5 8" id="KW-0012">Acyltransferase</keyword>
<keyword evidence="11" id="KW-0670">Pyruvate</keyword>
<keyword evidence="12" id="KW-1185">Reference proteome</keyword>
<comment type="similarity">
    <text evidence="1 8">Belongs to the 2-oxoacid dehydrogenase family.</text>
</comment>
<evidence type="ECO:0000256" key="8">
    <source>
        <dbReference type="RuleBase" id="RU361137"/>
    </source>
</evidence>
<dbReference type="EC" id="2.3.1.12" evidence="8"/>
<dbReference type="Pfam" id="PF00198">
    <property type="entry name" value="2-oxoacid_dh"/>
    <property type="match status" value="1"/>
</dbReference>
<dbReference type="AlphaFoldDB" id="A0A0F3NMM5"/>
<feature type="domain" description="Peripheral subunit-binding (PSBD)" evidence="10">
    <location>
        <begin position="122"/>
        <end position="160"/>
    </location>
</feature>
<comment type="catalytic activity">
    <reaction evidence="7 8">
        <text>N(6)-[(R)-dihydrolipoyl]-L-lysyl-[protein] + acetyl-CoA = N(6)-[(R)-S(8)-acetyldihydrolipoyl]-L-lysyl-[protein] + CoA</text>
        <dbReference type="Rhea" id="RHEA:17017"/>
        <dbReference type="Rhea" id="RHEA-COMP:10475"/>
        <dbReference type="Rhea" id="RHEA-COMP:10478"/>
        <dbReference type="ChEBI" id="CHEBI:57287"/>
        <dbReference type="ChEBI" id="CHEBI:57288"/>
        <dbReference type="ChEBI" id="CHEBI:83100"/>
        <dbReference type="ChEBI" id="CHEBI:83111"/>
        <dbReference type="EC" id="2.3.1.12"/>
    </reaction>
</comment>
<reference evidence="11 12" key="1">
    <citation type="submission" date="2015-02" db="EMBL/GenBank/DDBJ databases">
        <title>Genome Sequencing of Rickettsiales.</title>
        <authorList>
            <person name="Daugherty S.C."/>
            <person name="Su Q."/>
            <person name="Abolude K."/>
            <person name="Beier-Sexton M."/>
            <person name="Carlyon J.A."/>
            <person name="Carter R."/>
            <person name="Day N.P."/>
            <person name="Dumler S.J."/>
            <person name="Dyachenko V."/>
            <person name="Godinez A."/>
            <person name="Kurtti T.J."/>
            <person name="Lichay M."/>
            <person name="Mullins K.E."/>
            <person name="Ott S."/>
            <person name="Pappas-Brown V."/>
            <person name="Paris D.H."/>
            <person name="Patel P."/>
            <person name="Richards A.L."/>
            <person name="Sadzewicz L."/>
            <person name="Sears K."/>
            <person name="Seidman D."/>
            <person name="Sengamalay N."/>
            <person name="Stenos J."/>
            <person name="Tallon L.J."/>
            <person name="Vincent G."/>
            <person name="Fraser C.M."/>
            <person name="Munderloh U."/>
            <person name="Dunning-Hotopp J.C."/>
        </authorList>
    </citation>
    <scope>NUCLEOTIDE SEQUENCE [LARGE SCALE GENOMIC DNA]</scope>
    <source>
        <strain evidence="11 12">RAC413</strain>
    </source>
</reference>
<feature type="domain" description="Lipoyl-binding" evidence="9">
    <location>
        <begin position="1"/>
        <end position="73"/>
    </location>
</feature>
<dbReference type="GO" id="GO:0004742">
    <property type="term" value="F:dihydrolipoyllysine-residue acetyltransferase activity"/>
    <property type="evidence" value="ECO:0007669"/>
    <property type="project" value="UniProtKB-UniRule"/>
</dbReference>
<dbReference type="Pfam" id="PF00364">
    <property type="entry name" value="Biotin_lipoyl"/>
    <property type="match status" value="1"/>
</dbReference>
<dbReference type="CDD" id="cd06849">
    <property type="entry name" value="lipoyl_domain"/>
    <property type="match status" value="1"/>
</dbReference>
<dbReference type="InterPro" id="IPR000089">
    <property type="entry name" value="Biotin_lipoyl"/>
</dbReference>
<dbReference type="PROSITE" id="PS50968">
    <property type="entry name" value="BIOTINYL_LIPOYL"/>
    <property type="match status" value="1"/>
</dbReference>
<evidence type="ECO:0000256" key="4">
    <source>
        <dbReference type="ARBA" id="ARBA00022823"/>
    </source>
</evidence>
<evidence type="ECO:0000256" key="7">
    <source>
        <dbReference type="ARBA" id="ARBA00048370"/>
    </source>
</evidence>
<dbReference type="Gene3D" id="3.30.559.10">
    <property type="entry name" value="Chloramphenicol acetyltransferase-like domain"/>
    <property type="match status" value="1"/>
</dbReference>
<dbReference type="SUPFAM" id="SSF47005">
    <property type="entry name" value="Peripheral subunit-binding domain of 2-oxo acid dehydrogenase complex"/>
    <property type="match status" value="1"/>
</dbReference>
<gene>
    <name evidence="11" type="ORF">NLO413_0699</name>
</gene>
<dbReference type="Gene3D" id="4.10.320.10">
    <property type="entry name" value="E3-binding domain"/>
    <property type="match status" value="1"/>
</dbReference>
<dbReference type="PATRIC" id="fig|1359163.3.peg.676"/>
<dbReference type="STRING" id="1359163.NLO413_0699"/>
<evidence type="ECO:0000259" key="10">
    <source>
        <dbReference type="PROSITE" id="PS51826"/>
    </source>
</evidence>
<dbReference type="InterPro" id="IPR004167">
    <property type="entry name" value="PSBD"/>
</dbReference>
<dbReference type="InterPro" id="IPR006257">
    <property type="entry name" value="LAT1"/>
</dbReference>
<sequence>MPALSPTMKSGSIVKWYKKEGDTVKAGEVIADIETDKAVMEFEYADEDGIIGIILSQEGSKNVPVNQLIALVGIDDNDLQLIKSYKQESLTNHPHVSSEPNISTINTDNLANNTRQQQTRIKASPLAKKIAYESSIDLSTIKQGTGPYNRIIKADVLEAIQNYQNCTRNNDVTSYFIEVSNTRQVIAHRLAESKQTIPHFYLKIDCNVNNLLKLKAEVNNIDINNKITVNDFIIKATALSIKKFPSINVSWINDKILQHTNIDVSFAVSTDDGGLITPIVTNADKKSLSEISHEAKALIAKARNGRLQLKEFQGGSITISNLGMFEIKEFIAIINPPQSCIMAVGQSKQQPVVIDSNIIIANVMTVTLSIDHRVIDGVLAAKFFNCFKNYIENPITMFI</sequence>
<dbReference type="SUPFAM" id="SSF51230">
    <property type="entry name" value="Single hybrid motif"/>
    <property type="match status" value="1"/>
</dbReference>
<organism evidence="11 12">
    <name type="scientific">Candidatus Neoehrlichia procyonis str. RAC413</name>
    <dbReference type="NCBI Taxonomy" id="1359163"/>
    <lineage>
        <taxon>Bacteria</taxon>
        <taxon>Pseudomonadati</taxon>
        <taxon>Pseudomonadota</taxon>
        <taxon>Alphaproteobacteria</taxon>
        <taxon>Rickettsiales</taxon>
        <taxon>Anaplasmataceae</taxon>
        <taxon>Candidatus Neoehrlichia</taxon>
    </lineage>
</organism>
<evidence type="ECO:0000313" key="11">
    <source>
        <dbReference type="EMBL" id="KJV69313.1"/>
    </source>
</evidence>
<evidence type="ECO:0000313" key="12">
    <source>
        <dbReference type="Proteomes" id="UP000033562"/>
    </source>
</evidence>
<dbReference type="GO" id="GO:0045254">
    <property type="term" value="C:pyruvate dehydrogenase complex"/>
    <property type="evidence" value="ECO:0007669"/>
    <property type="project" value="UniProtKB-UniRule"/>
</dbReference>
<dbReference type="InterPro" id="IPR011053">
    <property type="entry name" value="Single_hybrid_motif"/>
</dbReference>
<dbReference type="InterPro" id="IPR045257">
    <property type="entry name" value="E2/Pdx1"/>
</dbReference>
<accession>A0A0F3NMM5</accession>
<dbReference type="InterPro" id="IPR023213">
    <property type="entry name" value="CAT-like_dom_sf"/>
</dbReference>
<comment type="function">
    <text evidence="6">The pyruvate dehydrogenase complex catalyzes the overall conversion of pyruvate to acetyl-CoA and CO(2). It contains multiple copies of three enzymatic components: pyruvate dehydrogenase (E1), dihydrolipoamide acetyltransferase (E2) and lipoamide dehydrogenase (E3).</text>
</comment>
<comment type="caution">
    <text evidence="11">The sequence shown here is derived from an EMBL/GenBank/DDBJ whole genome shotgun (WGS) entry which is preliminary data.</text>
</comment>
<name>A0A0F3NMM5_9RICK</name>
<evidence type="ECO:0000256" key="2">
    <source>
        <dbReference type="ARBA" id="ARBA00011484"/>
    </source>
</evidence>
<evidence type="ECO:0000256" key="5">
    <source>
        <dbReference type="ARBA" id="ARBA00023315"/>
    </source>
</evidence>
<dbReference type="PANTHER" id="PTHR23151">
    <property type="entry name" value="DIHYDROLIPOAMIDE ACETYL/SUCCINYL-TRANSFERASE-RELATED"/>
    <property type="match status" value="1"/>
</dbReference>
<dbReference type="InterPro" id="IPR036625">
    <property type="entry name" value="E3-bd_dom_sf"/>
</dbReference>
<dbReference type="PROSITE" id="PS51826">
    <property type="entry name" value="PSBD"/>
    <property type="match status" value="1"/>
</dbReference>
<dbReference type="SUPFAM" id="SSF52777">
    <property type="entry name" value="CoA-dependent acyltransferases"/>
    <property type="match status" value="1"/>
</dbReference>
<dbReference type="NCBIfam" id="TIGR01349">
    <property type="entry name" value="PDHac_trf_mito"/>
    <property type="match status" value="1"/>
</dbReference>
<comment type="cofactor">
    <cofactor evidence="8">
        <name>(R)-lipoate</name>
        <dbReference type="ChEBI" id="CHEBI:83088"/>
    </cofactor>
    <text evidence="8">Binds 1 lipoyl cofactor covalently.</text>
</comment>
<dbReference type="InterPro" id="IPR001078">
    <property type="entry name" value="2-oxoacid_DH_actylTfrase"/>
</dbReference>
<dbReference type="Pfam" id="PF02817">
    <property type="entry name" value="E3_binding"/>
    <property type="match status" value="1"/>
</dbReference>
<comment type="subunit">
    <text evidence="2">Forms a 24-polypeptide structural core with octahedral symmetry.</text>
</comment>
<dbReference type="PANTHER" id="PTHR23151:SF90">
    <property type="entry name" value="DIHYDROLIPOYLLYSINE-RESIDUE ACETYLTRANSFERASE COMPONENT OF PYRUVATE DEHYDROGENASE COMPLEX, MITOCHONDRIAL-RELATED"/>
    <property type="match status" value="1"/>
</dbReference>
<evidence type="ECO:0000259" key="9">
    <source>
        <dbReference type="PROSITE" id="PS50968"/>
    </source>
</evidence>
<protein>
    <recommendedName>
        <fullName evidence="8">Acetyltransferase component of pyruvate dehydrogenase complex</fullName>
        <ecNumber evidence="8">2.3.1.12</ecNumber>
    </recommendedName>
</protein>
<keyword evidence="4 8" id="KW-0450">Lipoyl</keyword>